<dbReference type="InterPro" id="IPR013815">
    <property type="entry name" value="ATP_grasp_subdomain_1"/>
</dbReference>
<dbReference type="GO" id="GO:0005524">
    <property type="term" value="F:ATP binding"/>
    <property type="evidence" value="ECO:0007669"/>
    <property type="project" value="UniProtKB-UniRule"/>
</dbReference>
<dbReference type="Proteomes" id="UP000253507">
    <property type="component" value="Unassembled WGS sequence"/>
</dbReference>
<dbReference type="Gene3D" id="3.30.1490.20">
    <property type="entry name" value="ATP-grasp fold, A domain"/>
    <property type="match status" value="1"/>
</dbReference>
<evidence type="ECO:0000256" key="1">
    <source>
        <dbReference type="PROSITE-ProRule" id="PRU00409"/>
    </source>
</evidence>
<dbReference type="SUPFAM" id="SSF51735">
    <property type="entry name" value="NAD(P)-binding Rossmann-fold domains"/>
    <property type="match status" value="1"/>
</dbReference>
<dbReference type="InterPro" id="IPR003781">
    <property type="entry name" value="CoA-bd"/>
</dbReference>
<keyword evidence="1" id="KW-0547">Nucleotide-binding</keyword>
<dbReference type="EMBL" id="QOIM01000036">
    <property type="protein sequence ID" value="RCG17435.1"/>
    <property type="molecule type" value="Genomic_DNA"/>
</dbReference>
<dbReference type="OrthoDB" id="190266at2"/>
<dbReference type="PROSITE" id="PS50975">
    <property type="entry name" value="ATP_GRASP"/>
    <property type="match status" value="1"/>
</dbReference>
<reference evidence="4 5" key="1">
    <citation type="submission" date="2018-06" db="EMBL/GenBank/DDBJ databases">
        <title>Streptomyces reniochalinae sp. nov. and Streptomyces diacarnus sp. nov. from marine sponges.</title>
        <authorList>
            <person name="Li L."/>
        </authorList>
    </citation>
    <scope>NUCLEOTIDE SEQUENCE [LARGE SCALE GENOMIC DNA]</scope>
    <source>
        <strain evidence="4 5">LHW50302</strain>
    </source>
</reference>
<dbReference type="Gene3D" id="3.40.50.261">
    <property type="entry name" value="Succinyl-CoA synthetase domains"/>
    <property type="match status" value="2"/>
</dbReference>
<keyword evidence="1" id="KW-0067">ATP-binding</keyword>
<dbReference type="RefSeq" id="WP_114016346.1">
    <property type="nucleotide sequence ID" value="NZ_QOIM01000036.1"/>
</dbReference>
<protein>
    <submittedName>
        <fullName evidence="4">CoA-binding protein</fullName>
    </submittedName>
</protein>
<dbReference type="InterPro" id="IPR011761">
    <property type="entry name" value="ATP-grasp"/>
</dbReference>
<dbReference type="Pfam" id="PF13380">
    <property type="entry name" value="CoA_binding_2"/>
    <property type="match status" value="1"/>
</dbReference>
<gene>
    <name evidence="4" type="ORF">DQ392_16240</name>
</gene>
<dbReference type="Pfam" id="PF13549">
    <property type="entry name" value="ATP-grasp_5"/>
    <property type="match status" value="1"/>
</dbReference>
<feature type="region of interest" description="Disordered" evidence="2">
    <location>
        <begin position="1"/>
        <end position="48"/>
    </location>
</feature>
<keyword evidence="5" id="KW-1185">Reference proteome</keyword>
<dbReference type="GO" id="GO:0046872">
    <property type="term" value="F:metal ion binding"/>
    <property type="evidence" value="ECO:0007669"/>
    <property type="project" value="InterPro"/>
</dbReference>
<name>A0A367EIH1_9ACTN</name>
<proteinExistence type="predicted"/>
<dbReference type="SUPFAM" id="SSF52210">
    <property type="entry name" value="Succinyl-CoA synthetase domains"/>
    <property type="match status" value="2"/>
</dbReference>
<evidence type="ECO:0000256" key="2">
    <source>
        <dbReference type="SAM" id="MobiDB-lite"/>
    </source>
</evidence>
<feature type="region of interest" description="Disordered" evidence="2">
    <location>
        <begin position="502"/>
        <end position="527"/>
    </location>
</feature>
<dbReference type="PANTHER" id="PTHR42793">
    <property type="entry name" value="COA BINDING DOMAIN CONTAINING PROTEIN"/>
    <property type="match status" value="1"/>
</dbReference>
<dbReference type="InterPro" id="IPR016102">
    <property type="entry name" value="Succinyl-CoA_synth-like"/>
</dbReference>
<evidence type="ECO:0000313" key="4">
    <source>
        <dbReference type="EMBL" id="RCG17435.1"/>
    </source>
</evidence>
<sequence>MTGRSDETDETPTGYGPRAEPHRGAEPSRTAEAEPSRTAEAGSDRSRRLRRLLAPRHIAVVGGASAAEAVRQCRAIGYTGRIWPVHPRREHIEGLPCHRTVAELPEAPDAALVAVPNTAAVPVLAQLAARGAGGAVCYAAGFAEDGADGARLQEELREAAAGMPVIGPNCIGVLNYLDGSALWPDQQGGARVASGVAVVTQSGNIAQNLTMQRRSVPLAYVVTAGNGAVTGVPELIESMLDDPRVSAIGLHLEGIDDVPGFSRAALRALDAGVPVVALKTGTSELGARANLSHTSSLAGSDVLCDALFRRLGVARVHEVGTFLETLKLLHVHGALTGTRVTSASCSGGEAALIADAAQQHGAHLPELPADVAARLRQVLGDHVHVANPLDYHTYIWGDAEAQHACFTALQGSGFDLNLLLLDLPRGDRCAPGLWTTTMDAYTAAAQTTGAPACVVSSLPEGLPEDVGGRLLARGVAPMHGMADCVRAIVAAGEIGRAHRRHLREGTRQPAGAAAPDPAAPGAEPPAPLDEYAAKQALSAHGVRVPRGRVTRQPATRAPDEAADLAAELGFPVVVKALSPALAHKSEVGGVRVGLTDREAVREAVRAMTPLAERFLVEEMVPEPVAELIVGVRRDPQFGHALTVGAGGVLVELVRDTATLLLPAGREQIEEALASLRIWPVLRGFRGGPEGDLAAAVDAVHAVARYARHAAVAEIDVNPLLVLPSGQGAVAVDALIGHEAHGSRTSDTKKSDVKREEGGRST</sequence>
<dbReference type="PANTHER" id="PTHR42793:SF4">
    <property type="entry name" value="BLL6376 PROTEIN"/>
    <property type="match status" value="1"/>
</dbReference>
<dbReference type="SUPFAM" id="SSF56059">
    <property type="entry name" value="Glutathione synthetase ATP-binding domain-like"/>
    <property type="match status" value="1"/>
</dbReference>
<dbReference type="InterPro" id="IPR036291">
    <property type="entry name" value="NAD(P)-bd_dom_sf"/>
</dbReference>
<dbReference type="Pfam" id="PF13607">
    <property type="entry name" value="Succ_CoA_lig"/>
    <property type="match status" value="1"/>
</dbReference>
<accession>A0A367EIH1</accession>
<comment type="caution">
    <text evidence="4">The sequence shown here is derived from an EMBL/GenBank/DDBJ whole genome shotgun (WGS) entry which is preliminary data.</text>
</comment>
<dbReference type="Gene3D" id="3.40.50.720">
    <property type="entry name" value="NAD(P)-binding Rossmann-like Domain"/>
    <property type="match status" value="1"/>
</dbReference>
<feature type="region of interest" description="Disordered" evidence="2">
    <location>
        <begin position="739"/>
        <end position="761"/>
    </location>
</feature>
<dbReference type="AlphaFoldDB" id="A0A367EIH1"/>
<dbReference type="SMART" id="SM00881">
    <property type="entry name" value="CoA_binding"/>
    <property type="match status" value="1"/>
</dbReference>
<feature type="compositionally biased region" description="Low complexity" evidence="2">
    <location>
        <begin position="509"/>
        <end position="521"/>
    </location>
</feature>
<dbReference type="Gene3D" id="3.30.470.20">
    <property type="entry name" value="ATP-grasp fold, B domain"/>
    <property type="match status" value="1"/>
</dbReference>
<feature type="compositionally biased region" description="Basic and acidic residues" evidence="2">
    <location>
        <begin position="19"/>
        <end position="46"/>
    </location>
</feature>
<feature type="domain" description="ATP-grasp" evidence="3">
    <location>
        <begin position="534"/>
        <end position="621"/>
    </location>
</feature>
<evidence type="ECO:0000313" key="5">
    <source>
        <dbReference type="Proteomes" id="UP000253507"/>
    </source>
</evidence>
<dbReference type="InterPro" id="IPR032875">
    <property type="entry name" value="Succ_CoA_lig_flav_dom"/>
</dbReference>
<organism evidence="4 5">
    <name type="scientific">Streptomyces reniochalinae</name>
    <dbReference type="NCBI Taxonomy" id="2250578"/>
    <lineage>
        <taxon>Bacteria</taxon>
        <taxon>Bacillati</taxon>
        <taxon>Actinomycetota</taxon>
        <taxon>Actinomycetes</taxon>
        <taxon>Kitasatosporales</taxon>
        <taxon>Streptomycetaceae</taxon>
        <taxon>Streptomyces</taxon>
    </lineage>
</organism>
<evidence type="ECO:0000259" key="3">
    <source>
        <dbReference type="PROSITE" id="PS50975"/>
    </source>
</evidence>